<feature type="non-terminal residue" evidence="3">
    <location>
        <position position="1"/>
    </location>
</feature>
<keyword evidence="1" id="KW-0808">Transferase</keyword>
<dbReference type="Gene3D" id="3.40.50.2000">
    <property type="entry name" value="Glycogen Phosphorylase B"/>
    <property type="match status" value="2"/>
</dbReference>
<organism evidence="3">
    <name type="scientific">marine sediment metagenome</name>
    <dbReference type="NCBI Taxonomy" id="412755"/>
    <lineage>
        <taxon>unclassified sequences</taxon>
        <taxon>metagenomes</taxon>
        <taxon>ecological metagenomes</taxon>
    </lineage>
</organism>
<proteinExistence type="predicted"/>
<dbReference type="EMBL" id="BARS01041196">
    <property type="protein sequence ID" value="GAG41829.1"/>
    <property type="molecule type" value="Genomic_DNA"/>
</dbReference>
<evidence type="ECO:0000313" key="3">
    <source>
        <dbReference type="EMBL" id="GAG41829.1"/>
    </source>
</evidence>
<dbReference type="GO" id="GO:0009103">
    <property type="term" value="P:lipopolysaccharide biosynthetic process"/>
    <property type="evidence" value="ECO:0007669"/>
    <property type="project" value="TreeGrafter"/>
</dbReference>
<name>X0XF53_9ZZZZ</name>
<sequence length="236" mass="26744">QSIRHVIVGKSMKKYALKAGSSPDKIIEINNGVPLINKIISREKYKSVFNKYDVCSNDYILLSLSGLRPLKGIEYLVMAMSQIVRKIPNAKLILACKSDSYENYIKNLIKTFNLEQNVKFIGFVTDEEEKIVLIRRSDVFCKPSLLEACSVAILEALKEGKVVIASTPGGIDIITNGRNGILVRPKDHKDFANKVIEIFQDKKLREKIENNAKNDIINFDIKKTATKYFSLYKDII</sequence>
<evidence type="ECO:0000259" key="2">
    <source>
        <dbReference type="Pfam" id="PF00534"/>
    </source>
</evidence>
<comment type="caution">
    <text evidence="3">The sequence shown here is derived from an EMBL/GenBank/DDBJ whole genome shotgun (WGS) entry which is preliminary data.</text>
</comment>
<dbReference type="PANTHER" id="PTHR46401">
    <property type="entry name" value="GLYCOSYLTRANSFERASE WBBK-RELATED"/>
    <property type="match status" value="1"/>
</dbReference>
<evidence type="ECO:0000256" key="1">
    <source>
        <dbReference type="ARBA" id="ARBA00022679"/>
    </source>
</evidence>
<feature type="domain" description="Glycosyl transferase family 1" evidence="2">
    <location>
        <begin position="52"/>
        <end position="214"/>
    </location>
</feature>
<dbReference type="SUPFAM" id="SSF53756">
    <property type="entry name" value="UDP-Glycosyltransferase/glycogen phosphorylase"/>
    <property type="match status" value="1"/>
</dbReference>
<gene>
    <name evidence="3" type="ORF">S01H1_62686</name>
</gene>
<protein>
    <recommendedName>
        <fullName evidence="2">Glycosyl transferase family 1 domain-containing protein</fullName>
    </recommendedName>
</protein>
<dbReference type="PANTHER" id="PTHR46401:SF2">
    <property type="entry name" value="GLYCOSYLTRANSFERASE WBBK-RELATED"/>
    <property type="match status" value="1"/>
</dbReference>
<dbReference type="InterPro" id="IPR001296">
    <property type="entry name" value="Glyco_trans_1"/>
</dbReference>
<dbReference type="Pfam" id="PF00534">
    <property type="entry name" value="Glycos_transf_1"/>
    <property type="match status" value="1"/>
</dbReference>
<dbReference type="AlphaFoldDB" id="X0XF53"/>
<reference evidence="3" key="1">
    <citation type="journal article" date="2014" name="Front. Microbiol.">
        <title>High frequency of phylogenetically diverse reductive dehalogenase-homologous genes in deep subseafloor sedimentary metagenomes.</title>
        <authorList>
            <person name="Kawai M."/>
            <person name="Futagami T."/>
            <person name="Toyoda A."/>
            <person name="Takaki Y."/>
            <person name="Nishi S."/>
            <person name="Hori S."/>
            <person name="Arai W."/>
            <person name="Tsubouchi T."/>
            <person name="Morono Y."/>
            <person name="Uchiyama I."/>
            <person name="Ito T."/>
            <person name="Fujiyama A."/>
            <person name="Inagaki F."/>
            <person name="Takami H."/>
        </authorList>
    </citation>
    <scope>NUCLEOTIDE SEQUENCE</scope>
    <source>
        <strain evidence="3">Expedition CK06-06</strain>
    </source>
</reference>
<accession>X0XF53</accession>
<dbReference type="GO" id="GO:0016757">
    <property type="term" value="F:glycosyltransferase activity"/>
    <property type="evidence" value="ECO:0007669"/>
    <property type="project" value="InterPro"/>
</dbReference>
<dbReference type="CDD" id="cd03801">
    <property type="entry name" value="GT4_PimA-like"/>
    <property type="match status" value="1"/>
</dbReference>